<feature type="compositionally biased region" description="Basic and acidic residues" evidence="1">
    <location>
        <begin position="407"/>
        <end position="424"/>
    </location>
</feature>
<evidence type="ECO:0000313" key="2">
    <source>
        <dbReference type="EMBL" id="KAJ4431750.1"/>
    </source>
</evidence>
<feature type="compositionally biased region" description="Basic and acidic residues" evidence="1">
    <location>
        <begin position="184"/>
        <end position="227"/>
    </location>
</feature>
<name>A0ABQ8SD70_PERAM</name>
<accession>A0ABQ8SD70</accession>
<gene>
    <name evidence="2" type="ORF">ANN_20355</name>
</gene>
<proteinExistence type="predicted"/>
<feature type="compositionally biased region" description="Basic and acidic residues" evidence="1">
    <location>
        <begin position="150"/>
        <end position="177"/>
    </location>
</feature>
<sequence length="424" mass="51173">MREVIQNQMELYEDFLKQENEELNENENKKDSDHEEQKHISPGRRDSLKKSTHFYEDGEGWKRNDDLPSPRRRNEVYQSHRTEEKWVRKPAYDRKDSEGIMRSYHGDTDRSHRKYSYRESEEKDYDREYEDRHHKKYKNSIDYTSQQRRSYHDRSSSYDSQSRKEYRNKSSSRDDHTGHRHRKNYDSSDSEKNRHQGYSYKEDMKHKYGNSDRDSARKSSAHEWEYSRRHRSEYTEEMSDDRDKYRRNDKRNKQLKRRHESRSSSDGNTSSDSEKRKKNRVAESAVLHSKDKHYQDEVPGYEPGPYRSQKLKASSSRDKEDDDSERSYVLKRSRNSECPPEAYSSSGYDGVRGIDDSRTEGAKRSPQYKHSFDWRNSVSSHDSETRHVKHKKKKKKKKRKHKKKEKRSPPDVHESHHSSDDYSC</sequence>
<organism evidence="2 3">
    <name type="scientific">Periplaneta americana</name>
    <name type="common">American cockroach</name>
    <name type="synonym">Blatta americana</name>
    <dbReference type="NCBI Taxonomy" id="6978"/>
    <lineage>
        <taxon>Eukaryota</taxon>
        <taxon>Metazoa</taxon>
        <taxon>Ecdysozoa</taxon>
        <taxon>Arthropoda</taxon>
        <taxon>Hexapoda</taxon>
        <taxon>Insecta</taxon>
        <taxon>Pterygota</taxon>
        <taxon>Neoptera</taxon>
        <taxon>Polyneoptera</taxon>
        <taxon>Dictyoptera</taxon>
        <taxon>Blattodea</taxon>
        <taxon>Blattoidea</taxon>
        <taxon>Blattidae</taxon>
        <taxon>Blattinae</taxon>
        <taxon>Periplaneta</taxon>
    </lineage>
</organism>
<feature type="compositionally biased region" description="Basic and acidic residues" evidence="1">
    <location>
        <begin position="352"/>
        <end position="363"/>
    </location>
</feature>
<dbReference type="EMBL" id="JAJSOF020000031">
    <property type="protein sequence ID" value="KAJ4431750.1"/>
    <property type="molecule type" value="Genomic_DNA"/>
</dbReference>
<comment type="caution">
    <text evidence="2">The sequence shown here is derived from an EMBL/GenBank/DDBJ whole genome shotgun (WGS) entry which is preliminary data.</text>
</comment>
<feature type="region of interest" description="Disordered" evidence="1">
    <location>
        <begin position="15"/>
        <end position="424"/>
    </location>
</feature>
<feature type="compositionally biased region" description="Basic and acidic residues" evidence="1">
    <location>
        <begin position="15"/>
        <end position="132"/>
    </location>
</feature>
<evidence type="ECO:0000313" key="3">
    <source>
        <dbReference type="Proteomes" id="UP001148838"/>
    </source>
</evidence>
<dbReference type="Proteomes" id="UP001148838">
    <property type="component" value="Unassembled WGS sequence"/>
</dbReference>
<feature type="compositionally biased region" description="Basic residues" evidence="1">
    <location>
        <begin position="387"/>
        <end position="406"/>
    </location>
</feature>
<keyword evidence="3" id="KW-1185">Reference proteome</keyword>
<protein>
    <submittedName>
        <fullName evidence="2">Uncharacterized protein</fullName>
    </submittedName>
</protein>
<feature type="compositionally biased region" description="Basic residues" evidence="1">
    <location>
        <begin position="247"/>
        <end position="260"/>
    </location>
</feature>
<evidence type="ECO:0000256" key="1">
    <source>
        <dbReference type="SAM" id="MobiDB-lite"/>
    </source>
</evidence>
<reference evidence="2 3" key="1">
    <citation type="journal article" date="2022" name="Allergy">
        <title>Genome assembly and annotation of Periplaneta americana reveal a comprehensive cockroach allergen profile.</title>
        <authorList>
            <person name="Wang L."/>
            <person name="Xiong Q."/>
            <person name="Saelim N."/>
            <person name="Wang L."/>
            <person name="Nong W."/>
            <person name="Wan A.T."/>
            <person name="Shi M."/>
            <person name="Liu X."/>
            <person name="Cao Q."/>
            <person name="Hui J.H.L."/>
            <person name="Sookrung N."/>
            <person name="Leung T.F."/>
            <person name="Tungtrongchitr A."/>
            <person name="Tsui S.K.W."/>
        </authorList>
    </citation>
    <scope>NUCLEOTIDE SEQUENCE [LARGE SCALE GENOMIC DNA]</scope>
    <source>
        <strain evidence="2">PWHHKU_190912</strain>
    </source>
</reference>